<feature type="compositionally biased region" description="Polar residues" evidence="1">
    <location>
        <begin position="1"/>
        <end position="10"/>
    </location>
</feature>
<feature type="region of interest" description="Disordered" evidence="1">
    <location>
        <begin position="1"/>
        <end position="40"/>
    </location>
</feature>
<feature type="region of interest" description="Disordered" evidence="1">
    <location>
        <begin position="328"/>
        <end position="350"/>
    </location>
</feature>
<proteinExistence type="predicted"/>
<protein>
    <submittedName>
        <fullName evidence="2">Uncharacterized protein</fullName>
    </submittedName>
</protein>
<dbReference type="AlphaFoldDB" id="A0AAD6GE43"/>
<feature type="compositionally biased region" description="Polar residues" evidence="1">
    <location>
        <begin position="330"/>
        <end position="350"/>
    </location>
</feature>
<dbReference type="Proteomes" id="UP001220324">
    <property type="component" value="Unassembled WGS sequence"/>
</dbReference>
<feature type="region of interest" description="Disordered" evidence="1">
    <location>
        <begin position="407"/>
        <end position="429"/>
    </location>
</feature>
<name>A0AAD6GE43_9EURO</name>
<dbReference type="EMBL" id="JAQIZZ010000007">
    <property type="protein sequence ID" value="KAJ5533598.1"/>
    <property type="molecule type" value="Genomic_DNA"/>
</dbReference>
<accession>A0AAD6GE43</accession>
<reference evidence="2 3" key="1">
    <citation type="journal article" date="2023" name="IMA Fungus">
        <title>Comparative genomic study of the Penicillium genus elucidates a diverse pangenome and 15 lateral gene transfer events.</title>
        <authorList>
            <person name="Petersen C."/>
            <person name="Sorensen T."/>
            <person name="Nielsen M.R."/>
            <person name="Sondergaard T.E."/>
            <person name="Sorensen J.L."/>
            <person name="Fitzpatrick D.A."/>
            <person name="Frisvad J.C."/>
            <person name="Nielsen K.L."/>
        </authorList>
    </citation>
    <scope>NUCLEOTIDE SEQUENCE [LARGE SCALE GENOMIC DNA]</scope>
    <source>
        <strain evidence="2 3">IBT 35679</strain>
    </source>
</reference>
<evidence type="ECO:0000313" key="2">
    <source>
        <dbReference type="EMBL" id="KAJ5533598.1"/>
    </source>
</evidence>
<evidence type="ECO:0000313" key="3">
    <source>
        <dbReference type="Proteomes" id="UP001220324"/>
    </source>
</evidence>
<comment type="caution">
    <text evidence="2">The sequence shown here is derived from an EMBL/GenBank/DDBJ whole genome shotgun (WGS) entry which is preliminary data.</text>
</comment>
<keyword evidence="3" id="KW-1185">Reference proteome</keyword>
<sequence>MATSLPNKDGSQPPPVAVPVNPGADQPAKKPRDPNMSDPRLFVNRPCVYERRLPGDAYITAHVQRLQHGFYASASVSDMDAEHVDFLAISFVFHSPHTLTHRFKSATIRAAIRGSYEPFTSTIYPQGYSLGNPHFLMHAPHLIFGTVSPETMQWTFSLAGSLGISETPVSASLIPSGSMSKSFRRYEMMRIQGSARTLKSTLGPEFDVEAGEIVWSLEENNLQRSGLPREFTFIMLIQKPTADTKINLTLDIEPVLKTWYGSYPSIMLSLPAYQPQARRPVNFRQEVGQRFEPADAQRGFNFAALESSFDHYIAMPGRKFTRSIEIPPENSASQNNGLSANNGFPGNNFGQSYPQYSNGQYVGRYGGIGQYVTGQYNTLNPVQALENEGFSFRDNVTGGLLQSQLHQLQAGGQSGSTTNNGGTSALPSSTAATSTFNARLFVDHYGATVPTAPSSRLRNLYTEMNNPIGVTVGTDSNEYTAVAQGDTIEETAGRITHLHANDESRARVIGGKVYEEEVRRPRPRRLRSASTSEASGSVMMLANVPLTENLLLALARNLPGR</sequence>
<evidence type="ECO:0000256" key="1">
    <source>
        <dbReference type="SAM" id="MobiDB-lite"/>
    </source>
</evidence>
<gene>
    <name evidence="2" type="ORF">N7494_010150</name>
</gene>
<organism evidence="2 3">
    <name type="scientific">Penicillium frequentans</name>
    <dbReference type="NCBI Taxonomy" id="3151616"/>
    <lineage>
        <taxon>Eukaryota</taxon>
        <taxon>Fungi</taxon>
        <taxon>Dikarya</taxon>
        <taxon>Ascomycota</taxon>
        <taxon>Pezizomycotina</taxon>
        <taxon>Eurotiomycetes</taxon>
        <taxon>Eurotiomycetidae</taxon>
        <taxon>Eurotiales</taxon>
        <taxon>Aspergillaceae</taxon>
        <taxon>Penicillium</taxon>
    </lineage>
</organism>